<feature type="domain" description="CUE" evidence="3">
    <location>
        <begin position="83"/>
        <end position="129"/>
    </location>
</feature>
<feature type="region of interest" description="Disordered" evidence="2">
    <location>
        <begin position="24"/>
        <end position="68"/>
    </location>
</feature>
<dbReference type="InterPro" id="IPR003892">
    <property type="entry name" value="CUE"/>
</dbReference>
<evidence type="ECO:0000313" key="4">
    <source>
        <dbReference type="EMBL" id="MQL69335.1"/>
    </source>
</evidence>
<dbReference type="OrthoDB" id="440455at2759"/>
<dbReference type="PANTHER" id="PTHR31245">
    <property type="entry name" value="UBIQUITIN SYSTEM COMPONENT CUE PROTEIN"/>
    <property type="match status" value="1"/>
</dbReference>
<keyword evidence="5" id="KW-1185">Reference proteome</keyword>
<evidence type="ECO:0000259" key="3">
    <source>
        <dbReference type="PROSITE" id="PS51140"/>
    </source>
</evidence>
<dbReference type="EMBL" id="NMUH01000035">
    <property type="protein sequence ID" value="MQL69335.1"/>
    <property type="molecule type" value="Genomic_DNA"/>
</dbReference>
<evidence type="ECO:0000313" key="5">
    <source>
        <dbReference type="Proteomes" id="UP000652761"/>
    </source>
</evidence>
<dbReference type="InterPro" id="IPR009060">
    <property type="entry name" value="UBA-like_sf"/>
</dbReference>
<evidence type="ECO:0000256" key="2">
    <source>
        <dbReference type="SAM" id="MobiDB-lite"/>
    </source>
</evidence>
<dbReference type="Pfam" id="PF02845">
    <property type="entry name" value="CUE"/>
    <property type="match status" value="1"/>
</dbReference>
<sequence length="397" mass="44069">MSALVLGKRSSCFFEELHQPISAGAANAPSSPTCASKRGRFGDSPFRLSPPRWTASPPGPSPRDVSSASHAWAGIESNSGACNSASRFAHLRSLFPDMDDQLLERALEASGNDLDSAIRSLNELCLGSAERGLHFVVNNSVEGIGIGVQPSTEVIVDNSGENAAAESSKAVNNIPVDGSEWVELLVREMMNSTDVDDARARASSVLEVLEKSIMARAGAEAAQAFHKENVMLKEQVEGLLRDNNILKRAVSIQHERQKHFDEKDQEVQHLKQLLSQYQEQIRTLEINNYALSMHLKQAQQGSSIPGRFHPDENVMLKEQVEGLLRDNNILKRAVSIQHERQKHFDEKDQEVQHLKQLLSQYQEQIRTLEINNYALSMHLKQAQQGSSIPGRFHPDVF</sequence>
<keyword evidence="1" id="KW-0175">Coiled coil</keyword>
<dbReference type="PANTHER" id="PTHR31245:SF1">
    <property type="entry name" value="UBIQUITIN SYSTEM COMPONENT CUE PROTEIN"/>
    <property type="match status" value="1"/>
</dbReference>
<dbReference type="PROSITE" id="PS51140">
    <property type="entry name" value="CUE"/>
    <property type="match status" value="1"/>
</dbReference>
<protein>
    <recommendedName>
        <fullName evidence="3">CUE domain-containing protein</fullName>
    </recommendedName>
</protein>
<feature type="coiled-coil region" evidence="1">
    <location>
        <begin position="260"/>
        <end position="287"/>
    </location>
</feature>
<dbReference type="GO" id="GO:0043130">
    <property type="term" value="F:ubiquitin binding"/>
    <property type="evidence" value="ECO:0007669"/>
    <property type="project" value="InterPro"/>
</dbReference>
<dbReference type="Proteomes" id="UP000652761">
    <property type="component" value="Unassembled WGS sequence"/>
</dbReference>
<dbReference type="CDD" id="cd14279">
    <property type="entry name" value="CUE"/>
    <property type="match status" value="1"/>
</dbReference>
<gene>
    <name evidence="4" type="ORF">Taro_001647</name>
</gene>
<accession>A0A843TE57</accession>
<feature type="coiled-coil region" evidence="1">
    <location>
        <begin position="344"/>
        <end position="371"/>
    </location>
</feature>
<dbReference type="AlphaFoldDB" id="A0A843TE57"/>
<dbReference type="Gene3D" id="1.10.8.10">
    <property type="entry name" value="DNA helicase RuvA subunit, C-terminal domain"/>
    <property type="match status" value="1"/>
</dbReference>
<proteinExistence type="predicted"/>
<evidence type="ECO:0000256" key="1">
    <source>
        <dbReference type="SAM" id="Coils"/>
    </source>
</evidence>
<name>A0A843TE57_COLES</name>
<comment type="caution">
    <text evidence="4">The sequence shown here is derived from an EMBL/GenBank/DDBJ whole genome shotgun (WGS) entry which is preliminary data.</text>
</comment>
<reference evidence="4" key="1">
    <citation type="submission" date="2017-07" db="EMBL/GenBank/DDBJ databases">
        <title>Taro Niue Genome Assembly and Annotation.</title>
        <authorList>
            <person name="Atibalentja N."/>
            <person name="Keating K."/>
            <person name="Fields C.J."/>
        </authorList>
    </citation>
    <scope>NUCLEOTIDE SEQUENCE</scope>
    <source>
        <strain evidence="4">Niue_2</strain>
        <tissue evidence="4">Leaf</tissue>
    </source>
</reference>
<dbReference type="SUPFAM" id="SSF46934">
    <property type="entry name" value="UBA-like"/>
    <property type="match status" value="1"/>
</dbReference>
<organism evidence="4 5">
    <name type="scientific">Colocasia esculenta</name>
    <name type="common">Wild taro</name>
    <name type="synonym">Arum esculentum</name>
    <dbReference type="NCBI Taxonomy" id="4460"/>
    <lineage>
        <taxon>Eukaryota</taxon>
        <taxon>Viridiplantae</taxon>
        <taxon>Streptophyta</taxon>
        <taxon>Embryophyta</taxon>
        <taxon>Tracheophyta</taxon>
        <taxon>Spermatophyta</taxon>
        <taxon>Magnoliopsida</taxon>
        <taxon>Liliopsida</taxon>
        <taxon>Araceae</taxon>
        <taxon>Aroideae</taxon>
        <taxon>Colocasieae</taxon>
        <taxon>Colocasia</taxon>
    </lineage>
</organism>